<dbReference type="EMBL" id="CP071090">
    <property type="protein sequence ID" value="QSQ25012.1"/>
    <property type="molecule type" value="Genomic_DNA"/>
</dbReference>
<name>A0ABX7P3G8_9BACT</name>
<accession>A0ABX7P3G8</accession>
<dbReference type="Proteomes" id="UP000662747">
    <property type="component" value="Chromosome"/>
</dbReference>
<dbReference type="CDD" id="cd01836">
    <property type="entry name" value="FeeA_FeeB_like"/>
    <property type="match status" value="1"/>
</dbReference>
<dbReference type="InterPro" id="IPR013830">
    <property type="entry name" value="SGNH_hydro"/>
</dbReference>
<sequence length="249" mass="26451">MAIVEHISDLVLAPLYVAQAVYARKNTPRLPEPVGARMGRIGSGAELRLLVAGDSSAAGVGVSSQADALTGQLTRRLADRFSVSWRLVAESGLTTTGIADLLERTAPAAFDVAVVAAGGNDITHRVPVARWLQELERLIGLLSTRFAARRILLSPLPPMHEFPALPPPLRGYVGRRARDYNAGLSEFVRSQAACTLLVDAFAPRSPAVPIKELMSPDGFHPGAPVYAGWAECAAAAIHADPGFLPRHGE</sequence>
<dbReference type="Gene3D" id="3.40.50.1110">
    <property type="entry name" value="SGNH hydrolase"/>
    <property type="match status" value="1"/>
</dbReference>
<dbReference type="RefSeq" id="WP_206726572.1">
    <property type="nucleotide sequence ID" value="NZ_CP071090.1"/>
</dbReference>
<dbReference type="GO" id="GO:0016787">
    <property type="term" value="F:hydrolase activity"/>
    <property type="evidence" value="ECO:0007669"/>
    <property type="project" value="UniProtKB-KW"/>
</dbReference>
<gene>
    <name evidence="2" type="ORF">JY651_08795</name>
</gene>
<proteinExistence type="predicted"/>
<dbReference type="SUPFAM" id="SSF52266">
    <property type="entry name" value="SGNH hydrolase"/>
    <property type="match status" value="1"/>
</dbReference>
<evidence type="ECO:0000259" key="1">
    <source>
        <dbReference type="Pfam" id="PF13472"/>
    </source>
</evidence>
<reference evidence="2 3" key="1">
    <citation type="submission" date="2021-02" db="EMBL/GenBank/DDBJ databases">
        <title>De Novo genome assembly of isolated myxobacteria.</title>
        <authorList>
            <person name="Stevens D.C."/>
        </authorList>
    </citation>
    <scope>NUCLEOTIDE SEQUENCE [LARGE SCALE GENOMIC DNA]</scope>
    <source>
        <strain evidence="3">SCPEA02</strain>
    </source>
</reference>
<keyword evidence="2" id="KW-0378">Hydrolase</keyword>
<dbReference type="Pfam" id="PF13472">
    <property type="entry name" value="Lipase_GDSL_2"/>
    <property type="match status" value="1"/>
</dbReference>
<organism evidence="2 3">
    <name type="scientific">Pyxidicoccus parkwayensis</name>
    <dbReference type="NCBI Taxonomy" id="2813578"/>
    <lineage>
        <taxon>Bacteria</taxon>
        <taxon>Pseudomonadati</taxon>
        <taxon>Myxococcota</taxon>
        <taxon>Myxococcia</taxon>
        <taxon>Myxococcales</taxon>
        <taxon>Cystobacterineae</taxon>
        <taxon>Myxococcaceae</taxon>
        <taxon>Pyxidicoccus</taxon>
    </lineage>
</organism>
<protein>
    <submittedName>
        <fullName evidence="2">SGNH/GDSL hydrolase family protein</fullName>
    </submittedName>
</protein>
<keyword evidence="3" id="KW-1185">Reference proteome</keyword>
<dbReference type="InterPro" id="IPR036514">
    <property type="entry name" value="SGNH_hydro_sf"/>
</dbReference>
<feature type="domain" description="SGNH hydrolase-type esterase" evidence="1">
    <location>
        <begin position="52"/>
        <end position="226"/>
    </location>
</feature>
<evidence type="ECO:0000313" key="3">
    <source>
        <dbReference type="Proteomes" id="UP000662747"/>
    </source>
</evidence>
<evidence type="ECO:0000313" key="2">
    <source>
        <dbReference type="EMBL" id="QSQ25012.1"/>
    </source>
</evidence>